<dbReference type="InterPro" id="IPR019775">
    <property type="entry name" value="WD40_repeat_CS"/>
</dbReference>
<protein>
    <recommendedName>
        <fullName evidence="8">Small-subunit processome Utp12 domain-containing protein</fullName>
    </recommendedName>
</protein>
<evidence type="ECO:0000256" key="4">
    <source>
        <dbReference type="ARBA" id="ARBA00023242"/>
    </source>
</evidence>
<feature type="compositionally biased region" description="Basic and acidic residues" evidence="7">
    <location>
        <begin position="691"/>
        <end position="700"/>
    </location>
</feature>
<dbReference type="OrthoDB" id="30195at2759"/>
<evidence type="ECO:0000313" key="9">
    <source>
        <dbReference type="EMBL" id="CDO70912.1"/>
    </source>
</evidence>
<feature type="region of interest" description="Disordered" evidence="7">
    <location>
        <begin position="499"/>
        <end position="530"/>
    </location>
</feature>
<dbReference type="EMBL" id="CCBP010000095">
    <property type="protein sequence ID" value="CDO70912.1"/>
    <property type="molecule type" value="Genomic_DNA"/>
</dbReference>
<dbReference type="Pfam" id="PF04003">
    <property type="entry name" value="Utp12"/>
    <property type="match status" value="1"/>
</dbReference>
<feature type="region of interest" description="Disordered" evidence="7">
    <location>
        <begin position="1"/>
        <end position="31"/>
    </location>
</feature>
<gene>
    <name evidence="9" type="ORF">BN946_scf184829.g20</name>
</gene>
<dbReference type="PANTHER" id="PTHR44267">
    <property type="entry name" value="WD REPEAT-CONTAINING PROTEIN 43"/>
    <property type="match status" value="1"/>
</dbReference>
<evidence type="ECO:0000256" key="2">
    <source>
        <dbReference type="ARBA" id="ARBA00022574"/>
    </source>
</evidence>
<dbReference type="HOGENOM" id="CLU_009770_0_0_1"/>
<dbReference type="STRING" id="5643.A0A060S8U5"/>
<sequence length="787" mass="83394">MAPSPQKAKKSRTKPPRDRPQATSAISQPAVEDATTSTYLSSFSPDGQLFAFLSLAIDKHALKVYNTATRRSVAEHVVDAGRVTSLCWARLDLAEGQAKGAEDEDASRKSKRKKRNSLVADAASPTPSAPQLVVLGLSDGSLLLFSPSHGRLLRTLSDPSSSSAILAVAGQDADSEDPHTLWTSSSDGALRLWNARTNQVFQSYFSDDRIPYTALTVRKSEEEGVTDILVAHHSIQLLALSADAHKPKTLAKFTGHASPVSTLRWLDRSRFLSSASTDRFINVWEVPTTPKTEGKIIATIPLDSDARTFTFSTPAPADSSSQHLLLALSASGKVSVFSLGADLATSSPVKGKAAIPTLNPKSVVSPVSSKKAAGSLSVLAVSSVDDAVGCLRVASVTGGVQLAFDVVNYRDQAGNFIPEISVTAATPAAAVGQGAGQDGSGAPNKRYNEAANLAVGSGAEVGQDRELDELVMRDVDGALDADLAELSLGQRLTAIQGGDAQASISESESEADEGAAPNGKSRKSASADAVPASSLTRTLIQALHSSDTRLLETCLAHSDLTLIRNTVRRLPPQLAVPLVTACVERLNRGARGNNLKGGGGGASSQRGTALINWVKSVLTTHSGHLMTMPDLVARLSGLHATLTHRLTLQQSLLSLSGRLDMVISQIEMRSSGPPAPLPMPKNKQNRNKQAKAREARRYVEGESEDEEEEQMEVEVESADEEGSIEDVELGGSDEEDSGGESDEDTDEDEEDDDDDDDEEGDDPALGGFIDDEAEEYSEDDDEDEESE</sequence>
<proteinExistence type="inferred from homology"/>
<dbReference type="InterPro" id="IPR015943">
    <property type="entry name" value="WD40/YVTN_repeat-like_dom_sf"/>
</dbReference>
<evidence type="ECO:0000256" key="7">
    <source>
        <dbReference type="SAM" id="MobiDB-lite"/>
    </source>
</evidence>
<dbReference type="PROSITE" id="PS50082">
    <property type="entry name" value="WD_REPEATS_2"/>
    <property type="match status" value="2"/>
</dbReference>
<comment type="similarity">
    <text evidence="5">Belongs to the UTP5 family.</text>
</comment>
<dbReference type="Gene3D" id="2.130.10.10">
    <property type="entry name" value="YVTN repeat-like/Quinoprotein amine dehydrogenase"/>
    <property type="match status" value="2"/>
</dbReference>
<dbReference type="InterPro" id="IPR052414">
    <property type="entry name" value="U3_snoRNA-assoc_WDR"/>
</dbReference>
<dbReference type="InterPro" id="IPR036322">
    <property type="entry name" value="WD40_repeat_dom_sf"/>
</dbReference>
<dbReference type="Pfam" id="PF00400">
    <property type="entry name" value="WD40"/>
    <property type="match status" value="1"/>
</dbReference>
<evidence type="ECO:0000256" key="5">
    <source>
        <dbReference type="ARBA" id="ARBA00038335"/>
    </source>
</evidence>
<evidence type="ECO:0000313" key="10">
    <source>
        <dbReference type="Proteomes" id="UP000029665"/>
    </source>
</evidence>
<dbReference type="GO" id="GO:0000462">
    <property type="term" value="P:maturation of SSU-rRNA from tricistronic rRNA transcript (SSU-rRNA, 5.8S rRNA, LSU-rRNA)"/>
    <property type="evidence" value="ECO:0007669"/>
    <property type="project" value="TreeGrafter"/>
</dbReference>
<comment type="subcellular location">
    <subcellularLocation>
        <location evidence="1">Nucleus</location>
    </subcellularLocation>
</comment>
<feature type="repeat" description="WD" evidence="6">
    <location>
        <begin position="175"/>
        <end position="203"/>
    </location>
</feature>
<dbReference type="InterPro" id="IPR001680">
    <property type="entry name" value="WD40_rpt"/>
</dbReference>
<dbReference type="PROSITE" id="PS00678">
    <property type="entry name" value="WD_REPEATS_1"/>
    <property type="match status" value="1"/>
</dbReference>
<comment type="caution">
    <text evidence="9">The sequence shown here is derived from an EMBL/GenBank/DDBJ whole genome shotgun (WGS) entry which is preliminary data.</text>
</comment>
<feature type="domain" description="Small-subunit processome Utp12" evidence="8">
    <location>
        <begin position="547"/>
        <end position="663"/>
    </location>
</feature>
<accession>A0A060S8U5</accession>
<evidence type="ECO:0000256" key="3">
    <source>
        <dbReference type="ARBA" id="ARBA00022737"/>
    </source>
</evidence>
<evidence type="ECO:0000259" key="8">
    <source>
        <dbReference type="Pfam" id="PF04003"/>
    </source>
</evidence>
<feature type="region of interest" description="Disordered" evidence="7">
    <location>
        <begin position="98"/>
        <end position="126"/>
    </location>
</feature>
<keyword evidence="2 6" id="KW-0853">WD repeat</keyword>
<evidence type="ECO:0000256" key="6">
    <source>
        <dbReference type="PROSITE-ProRule" id="PRU00221"/>
    </source>
</evidence>
<feature type="compositionally biased region" description="Acidic residues" evidence="7">
    <location>
        <begin position="769"/>
        <end position="787"/>
    </location>
</feature>
<keyword evidence="3" id="KW-0677">Repeat</keyword>
<feature type="repeat" description="WD" evidence="6">
    <location>
        <begin position="253"/>
        <end position="294"/>
    </location>
</feature>
<keyword evidence="10" id="KW-1185">Reference proteome</keyword>
<name>A0A060S8U5_PYCCI</name>
<dbReference type="AlphaFoldDB" id="A0A060S8U5"/>
<dbReference type="GO" id="GO:0032040">
    <property type="term" value="C:small-subunit processome"/>
    <property type="evidence" value="ECO:0007669"/>
    <property type="project" value="UniProtKB-ARBA"/>
</dbReference>
<evidence type="ECO:0000256" key="1">
    <source>
        <dbReference type="ARBA" id="ARBA00004123"/>
    </source>
</evidence>
<dbReference type="PROSITE" id="PS50294">
    <property type="entry name" value="WD_REPEATS_REGION"/>
    <property type="match status" value="1"/>
</dbReference>
<dbReference type="SMART" id="SM00320">
    <property type="entry name" value="WD40"/>
    <property type="match status" value="3"/>
</dbReference>
<dbReference type="PANTHER" id="PTHR44267:SF1">
    <property type="entry name" value="WD REPEAT-CONTAINING PROTEIN 43"/>
    <property type="match status" value="1"/>
</dbReference>
<feature type="compositionally biased region" description="Acidic residues" evidence="7">
    <location>
        <begin position="701"/>
        <end position="762"/>
    </location>
</feature>
<dbReference type="SUPFAM" id="SSF50978">
    <property type="entry name" value="WD40 repeat-like"/>
    <property type="match status" value="1"/>
</dbReference>
<reference evidence="9" key="1">
    <citation type="submission" date="2014-01" db="EMBL/GenBank/DDBJ databases">
        <title>The genome of the white-rot fungus Pycnoporus cinnabarinus: a basidiomycete model with a versatile arsenal for lignocellulosic biomass breakdown.</title>
        <authorList>
            <person name="Levasseur A."/>
            <person name="Lomascolo A."/>
            <person name="Ruiz-Duenas F.J."/>
            <person name="Uzan E."/>
            <person name="Piumi F."/>
            <person name="Kues U."/>
            <person name="Ram A.F.J."/>
            <person name="Murat C."/>
            <person name="Haon M."/>
            <person name="Benoit I."/>
            <person name="Arfi Y."/>
            <person name="Chevret D."/>
            <person name="Drula E."/>
            <person name="Kwon M.J."/>
            <person name="Gouret P."/>
            <person name="Lesage-Meessen L."/>
            <person name="Lombard V."/>
            <person name="Mariette J."/>
            <person name="Noirot C."/>
            <person name="Park J."/>
            <person name="Patyshakuliyeva A."/>
            <person name="Wieneger R.A.B."/>
            <person name="Wosten H.A.B."/>
            <person name="Martin F."/>
            <person name="Coutinho P.M."/>
            <person name="de Vries R."/>
            <person name="Martinez A.T."/>
            <person name="Klopp C."/>
            <person name="Pontarotti P."/>
            <person name="Henrissat B."/>
            <person name="Record E."/>
        </authorList>
    </citation>
    <scope>NUCLEOTIDE SEQUENCE [LARGE SCALE GENOMIC DNA]</scope>
    <source>
        <strain evidence="9">BRFM137</strain>
    </source>
</reference>
<feature type="region of interest" description="Disordered" evidence="7">
    <location>
        <begin position="670"/>
        <end position="787"/>
    </location>
</feature>
<keyword evidence="4" id="KW-0539">Nucleus</keyword>
<dbReference type="InterPro" id="IPR007148">
    <property type="entry name" value="SSU_processome_Utp12"/>
</dbReference>
<dbReference type="OMA" id="CEHAVNP"/>
<dbReference type="Proteomes" id="UP000029665">
    <property type="component" value="Unassembled WGS sequence"/>
</dbReference>
<organism evidence="9 10">
    <name type="scientific">Pycnoporus cinnabarinus</name>
    <name type="common">Cinnabar-red polypore</name>
    <name type="synonym">Trametes cinnabarina</name>
    <dbReference type="NCBI Taxonomy" id="5643"/>
    <lineage>
        <taxon>Eukaryota</taxon>
        <taxon>Fungi</taxon>
        <taxon>Dikarya</taxon>
        <taxon>Basidiomycota</taxon>
        <taxon>Agaricomycotina</taxon>
        <taxon>Agaricomycetes</taxon>
        <taxon>Polyporales</taxon>
        <taxon>Polyporaceae</taxon>
        <taxon>Trametes</taxon>
    </lineage>
</organism>